<evidence type="ECO:0000256" key="1">
    <source>
        <dbReference type="SAM" id="SignalP"/>
    </source>
</evidence>
<dbReference type="Proteomes" id="UP000547643">
    <property type="component" value="Unassembled WGS sequence"/>
</dbReference>
<dbReference type="AlphaFoldDB" id="A0A7X0XR64"/>
<evidence type="ECO:0000313" key="3">
    <source>
        <dbReference type="Proteomes" id="UP000547643"/>
    </source>
</evidence>
<keyword evidence="1" id="KW-0732">Signal</keyword>
<dbReference type="EMBL" id="JAARUV010000002">
    <property type="protein sequence ID" value="MBC1778671.1"/>
    <property type="molecule type" value="Genomic_DNA"/>
</dbReference>
<accession>A0A7X0XR64</accession>
<evidence type="ECO:0008006" key="4">
    <source>
        <dbReference type="Google" id="ProtNLM"/>
    </source>
</evidence>
<organism evidence="2 3">
    <name type="scientific">Listeria booriae</name>
    <dbReference type="NCBI Taxonomy" id="1552123"/>
    <lineage>
        <taxon>Bacteria</taxon>
        <taxon>Bacillati</taxon>
        <taxon>Bacillota</taxon>
        <taxon>Bacilli</taxon>
        <taxon>Bacillales</taxon>
        <taxon>Listeriaceae</taxon>
        <taxon>Listeria</taxon>
    </lineage>
</organism>
<name>A0A7X0XR64_9LIST</name>
<proteinExistence type="predicted"/>
<comment type="caution">
    <text evidence="2">The sequence shown here is derived from an EMBL/GenBank/DDBJ whole genome shotgun (WGS) entry which is preliminary data.</text>
</comment>
<feature type="chain" id="PRO_5031017052" description="Lipoprotein" evidence="1">
    <location>
        <begin position="26"/>
        <end position="198"/>
    </location>
</feature>
<gene>
    <name evidence="2" type="ORF">HCA46_07480</name>
</gene>
<feature type="signal peptide" evidence="1">
    <location>
        <begin position="1"/>
        <end position="25"/>
    </location>
</feature>
<dbReference type="RefSeq" id="WP_185494807.1">
    <property type="nucleotide sequence ID" value="NZ_JAARUV010000002.1"/>
</dbReference>
<reference evidence="2 3" key="1">
    <citation type="submission" date="2020-03" db="EMBL/GenBank/DDBJ databases">
        <title>Soil Listeria distribution.</title>
        <authorList>
            <person name="Liao J."/>
            <person name="Wiedmann M."/>
        </authorList>
    </citation>
    <scope>NUCLEOTIDE SEQUENCE [LARGE SCALE GENOMIC DNA]</scope>
    <source>
        <strain evidence="2 3">FSL L7-1017</strain>
    </source>
</reference>
<dbReference type="PROSITE" id="PS51257">
    <property type="entry name" value="PROKAR_LIPOPROTEIN"/>
    <property type="match status" value="1"/>
</dbReference>
<sequence length="198" mass="21836">MKKKIVVYALIILCVIMTGCTPVQEIDKTGGNSTVENQTSDNKGLIVEWAPIYTSGEKPIIDVTSLENQHALNSIKILMFSDMSSDGKVTLTTNGGGYIGEGKPEGPFYLLTLLTNRTDKKITNIHYEVRVILNSDGSILGESSFDITDDVYGKVIEPNKGYVAFLPFSNNPYGKAGTSYKRDEITVYQEITYDTVEE</sequence>
<protein>
    <recommendedName>
        <fullName evidence="4">Lipoprotein</fullName>
    </recommendedName>
</protein>
<evidence type="ECO:0000313" key="2">
    <source>
        <dbReference type="EMBL" id="MBC1778671.1"/>
    </source>
</evidence>